<proteinExistence type="inferred from homology"/>
<dbReference type="SMART" id="SM00773">
    <property type="entry name" value="WGR"/>
    <property type="match status" value="1"/>
</dbReference>
<dbReference type="GO" id="GO:1990404">
    <property type="term" value="F:NAD+-protein mono-ADP-ribosyltransferase activity"/>
    <property type="evidence" value="ECO:0007669"/>
    <property type="project" value="TreeGrafter"/>
</dbReference>
<dbReference type="CDD" id="cd17747">
    <property type="entry name" value="BRCT_PARP1"/>
    <property type="match status" value="1"/>
</dbReference>
<protein>
    <recommendedName>
        <fullName evidence="15">Poly [ADP-ribose] polymerase</fullName>
        <shortName evidence="15">PARP</shortName>
        <ecNumber evidence="15">2.4.2.-</ecNumber>
    </recommendedName>
</protein>
<evidence type="ECO:0000256" key="4">
    <source>
        <dbReference type="ARBA" id="ARBA00022695"/>
    </source>
</evidence>
<dbReference type="InterPro" id="IPR008893">
    <property type="entry name" value="WGR_domain"/>
</dbReference>
<organism evidence="21 22">
    <name type="scientific">Triangularia verruculosa</name>
    <dbReference type="NCBI Taxonomy" id="2587418"/>
    <lineage>
        <taxon>Eukaryota</taxon>
        <taxon>Fungi</taxon>
        <taxon>Dikarya</taxon>
        <taxon>Ascomycota</taxon>
        <taxon>Pezizomycotina</taxon>
        <taxon>Sordariomycetes</taxon>
        <taxon>Sordariomycetidae</taxon>
        <taxon>Sordariales</taxon>
        <taxon>Podosporaceae</taxon>
        <taxon>Triangularia</taxon>
    </lineage>
</organism>
<dbReference type="InterPro" id="IPR012317">
    <property type="entry name" value="Poly(ADP-ribose)pol_cat_dom"/>
</dbReference>
<evidence type="ECO:0000259" key="19">
    <source>
        <dbReference type="PROSITE" id="PS51060"/>
    </source>
</evidence>
<evidence type="ECO:0000256" key="8">
    <source>
        <dbReference type="ARBA" id="ARBA00022771"/>
    </source>
</evidence>
<evidence type="ECO:0000256" key="6">
    <source>
        <dbReference type="ARBA" id="ARBA00022737"/>
    </source>
</evidence>
<dbReference type="InterPro" id="IPR036616">
    <property type="entry name" value="Poly(ADP-ribose)pol_reg_dom_sf"/>
</dbReference>
<feature type="domain" description="BRCT" evidence="17">
    <location>
        <begin position="13"/>
        <end position="106"/>
    </location>
</feature>
<dbReference type="GO" id="GO:0016779">
    <property type="term" value="F:nucleotidyltransferase activity"/>
    <property type="evidence" value="ECO:0007669"/>
    <property type="project" value="UniProtKB-KW"/>
</dbReference>
<dbReference type="Gene3D" id="3.90.228.10">
    <property type="match status" value="1"/>
</dbReference>
<evidence type="ECO:0000256" key="5">
    <source>
        <dbReference type="ARBA" id="ARBA00022723"/>
    </source>
</evidence>
<keyword evidence="5" id="KW-0479">Metal-binding</keyword>
<reference evidence="21" key="2">
    <citation type="submission" date="2023-05" db="EMBL/GenBank/DDBJ databases">
        <authorList>
            <consortium name="Lawrence Berkeley National Laboratory"/>
            <person name="Steindorff A."/>
            <person name="Hensen N."/>
            <person name="Bonometti L."/>
            <person name="Westerberg I."/>
            <person name="Brannstrom I.O."/>
            <person name="Guillou S."/>
            <person name="Cros-Aarteil S."/>
            <person name="Calhoun S."/>
            <person name="Haridas S."/>
            <person name="Kuo A."/>
            <person name="Mondo S."/>
            <person name="Pangilinan J."/>
            <person name="Riley R."/>
            <person name="Labutti K."/>
            <person name="Andreopoulos B."/>
            <person name="Lipzen A."/>
            <person name="Chen C."/>
            <person name="Yanf M."/>
            <person name="Daum C."/>
            <person name="Ng V."/>
            <person name="Clum A."/>
            <person name="Ohm R."/>
            <person name="Martin F."/>
            <person name="Silar P."/>
            <person name="Natvig D."/>
            <person name="Lalanne C."/>
            <person name="Gautier V."/>
            <person name="Ament-Velasquez S.L."/>
            <person name="Kruys A."/>
            <person name="Hutchinson M.I."/>
            <person name="Powell A.J."/>
            <person name="Barry K."/>
            <person name="Miller A.N."/>
            <person name="Grigoriev I.V."/>
            <person name="Debuchy R."/>
            <person name="Gladieux P."/>
            <person name="Thoren M.H."/>
            <person name="Johannesson H."/>
        </authorList>
    </citation>
    <scope>NUCLEOTIDE SEQUENCE</scope>
    <source>
        <strain evidence="21">CBS 315.58</strain>
    </source>
</reference>
<keyword evidence="8" id="KW-0863">Zinc-finger</keyword>
<evidence type="ECO:0000256" key="1">
    <source>
        <dbReference type="ARBA" id="ARBA00004123"/>
    </source>
</evidence>
<dbReference type="GO" id="GO:0006302">
    <property type="term" value="P:double-strand break repair"/>
    <property type="evidence" value="ECO:0007669"/>
    <property type="project" value="TreeGrafter"/>
</dbReference>
<keyword evidence="7" id="KW-0013">ADP-ribosylation</keyword>
<dbReference type="FunFam" id="3.90.228.10:FF:000002">
    <property type="entry name" value="Poly [ADP-ribose] polymerase"/>
    <property type="match status" value="1"/>
</dbReference>
<dbReference type="FunFam" id="2.20.140.10:FF:000001">
    <property type="entry name" value="Poly [ADP-ribose] polymerase"/>
    <property type="match status" value="1"/>
</dbReference>
<keyword evidence="4" id="KW-0548">Nucleotidyltransferase</keyword>
<feature type="region of interest" description="Disordered" evidence="16">
    <location>
        <begin position="98"/>
        <end position="156"/>
    </location>
</feature>
<dbReference type="GO" id="GO:0070212">
    <property type="term" value="P:protein poly-ADP-ribosylation"/>
    <property type="evidence" value="ECO:0007669"/>
    <property type="project" value="TreeGrafter"/>
</dbReference>
<feature type="compositionally biased region" description="Basic and acidic residues" evidence="16">
    <location>
        <begin position="293"/>
        <end position="305"/>
    </location>
</feature>
<keyword evidence="22" id="KW-1185">Reference proteome</keyword>
<keyword evidence="3 15" id="KW-0808">Transferase</keyword>
<evidence type="ECO:0000256" key="9">
    <source>
        <dbReference type="ARBA" id="ARBA00022833"/>
    </source>
</evidence>
<keyword evidence="11" id="KW-0238">DNA-binding</keyword>
<dbReference type="InterPro" id="IPR036420">
    <property type="entry name" value="BRCT_dom_sf"/>
</dbReference>
<dbReference type="PROSITE" id="PS51060">
    <property type="entry name" value="PARP_ALPHA_HD"/>
    <property type="match status" value="1"/>
</dbReference>
<evidence type="ECO:0000256" key="10">
    <source>
        <dbReference type="ARBA" id="ARBA00023027"/>
    </source>
</evidence>
<keyword evidence="6" id="KW-0677">Repeat</keyword>
<feature type="domain" description="PARP alpha-helical" evidence="19">
    <location>
        <begin position="308"/>
        <end position="434"/>
    </location>
</feature>
<evidence type="ECO:0000313" key="21">
    <source>
        <dbReference type="EMBL" id="KAK4196755.1"/>
    </source>
</evidence>
<evidence type="ECO:0000256" key="11">
    <source>
        <dbReference type="ARBA" id="ARBA00023125"/>
    </source>
</evidence>
<feature type="compositionally biased region" description="Basic and acidic residues" evidence="16">
    <location>
        <begin position="138"/>
        <end position="156"/>
    </location>
</feature>
<dbReference type="SMART" id="SM00292">
    <property type="entry name" value="BRCT"/>
    <property type="match status" value="1"/>
</dbReference>
<evidence type="ECO:0000256" key="12">
    <source>
        <dbReference type="ARBA" id="ARBA00023242"/>
    </source>
</evidence>
<accession>A0AAN6XA25</accession>
<keyword evidence="9" id="KW-0862">Zinc</keyword>
<dbReference type="GO" id="GO:0003950">
    <property type="term" value="F:NAD+ poly-ADP-ribosyltransferase activity"/>
    <property type="evidence" value="ECO:0007669"/>
    <property type="project" value="UniProtKB-UniRule"/>
</dbReference>
<evidence type="ECO:0000256" key="7">
    <source>
        <dbReference type="ARBA" id="ARBA00022765"/>
    </source>
</evidence>
<dbReference type="GO" id="GO:0008270">
    <property type="term" value="F:zinc ion binding"/>
    <property type="evidence" value="ECO:0007669"/>
    <property type="project" value="UniProtKB-KW"/>
</dbReference>
<dbReference type="PANTHER" id="PTHR10459:SF60">
    <property type="entry name" value="POLY [ADP-RIBOSE] POLYMERASE 2"/>
    <property type="match status" value="1"/>
</dbReference>
<dbReference type="Gene3D" id="1.20.142.10">
    <property type="entry name" value="Poly(ADP-ribose) polymerase, regulatory domain"/>
    <property type="match status" value="1"/>
</dbReference>
<dbReference type="Pfam" id="PF00533">
    <property type="entry name" value="BRCT"/>
    <property type="match status" value="1"/>
</dbReference>
<gene>
    <name evidence="21" type="ORF">QBC40DRAFT_286723</name>
</gene>
<dbReference type="InterPro" id="IPR004102">
    <property type="entry name" value="Poly(ADP-ribose)pol_reg_dom"/>
</dbReference>
<dbReference type="SUPFAM" id="SSF52113">
    <property type="entry name" value="BRCT domain"/>
    <property type="match status" value="1"/>
</dbReference>
<feature type="compositionally biased region" description="Acidic residues" evidence="16">
    <location>
        <begin position="282"/>
        <end position="292"/>
    </location>
</feature>
<dbReference type="CDD" id="cd07997">
    <property type="entry name" value="WGR_PARP"/>
    <property type="match status" value="1"/>
</dbReference>
<dbReference type="InterPro" id="IPR050800">
    <property type="entry name" value="ARTD/PARP"/>
</dbReference>
<evidence type="ECO:0000313" key="22">
    <source>
        <dbReference type="Proteomes" id="UP001303160"/>
    </source>
</evidence>
<evidence type="ECO:0000256" key="2">
    <source>
        <dbReference type="ARBA" id="ARBA00022676"/>
    </source>
</evidence>
<evidence type="ECO:0000256" key="14">
    <source>
        <dbReference type="ARBA" id="ARBA00033987"/>
    </source>
</evidence>
<dbReference type="EC" id="2.4.2.-" evidence="15"/>
<dbReference type="PROSITE" id="PS51059">
    <property type="entry name" value="PARP_CATALYTIC"/>
    <property type="match status" value="1"/>
</dbReference>
<dbReference type="PANTHER" id="PTHR10459">
    <property type="entry name" value="DNA LIGASE"/>
    <property type="match status" value="1"/>
</dbReference>
<dbReference type="AlphaFoldDB" id="A0AAN6XA25"/>
<dbReference type="SUPFAM" id="SSF56399">
    <property type="entry name" value="ADP-ribosylation"/>
    <property type="match status" value="1"/>
</dbReference>
<dbReference type="Pfam" id="PF05406">
    <property type="entry name" value="WGR"/>
    <property type="match status" value="1"/>
</dbReference>
<dbReference type="Pfam" id="PF02877">
    <property type="entry name" value="PARP_reg"/>
    <property type="match status" value="1"/>
</dbReference>
<comment type="catalytic activity">
    <reaction evidence="14">
        <text>NAD(+) + (ADP-D-ribosyl)n-acceptor = nicotinamide + (ADP-D-ribosyl)n+1-acceptor + H(+).</text>
        <dbReference type="EC" id="2.4.2.30"/>
    </reaction>
</comment>
<dbReference type="InterPro" id="IPR001357">
    <property type="entry name" value="BRCT_dom"/>
</dbReference>
<comment type="caution">
    <text evidence="21">The sequence shown here is derived from an EMBL/GenBank/DDBJ whole genome shotgun (WGS) entry which is preliminary data.</text>
</comment>
<dbReference type="Gene3D" id="3.40.50.10190">
    <property type="entry name" value="BRCT domain"/>
    <property type="match status" value="1"/>
</dbReference>
<dbReference type="Pfam" id="PF00644">
    <property type="entry name" value="PARP"/>
    <property type="match status" value="1"/>
</dbReference>
<dbReference type="InterPro" id="IPR036930">
    <property type="entry name" value="WGR_dom_sf"/>
</dbReference>
<dbReference type="SUPFAM" id="SSF142921">
    <property type="entry name" value="WGR domain-like"/>
    <property type="match status" value="1"/>
</dbReference>
<dbReference type="Proteomes" id="UP001303160">
    <property type="component" value="Unassembled WGS sequence"/>
</dbReference>
<sequence>MPPKRAKKATAAAAKPPLDGCKISLSGTFAGMTQSAVKAKAEAVGATVSAAVTEDTTHLVATEADFKKPSAKVSKAQTLGIPIVSFEWLSLSEQNNSRQAEKDFALGTTSTTASRKRAAPAVDGTSDTEAAAPPAKMVKVEDTAPEEKKPKQERALGEGQVLKRKDTRIPIDDGCPYTNSVVYIDPDGVIYDASLNQTNASNNNNKFYRIQLLVDPRGVYRTWTRWGRVGDHGQTQVPAEGSLADAMKQFEKKFKDKSGITWANRGDNPKPSKYAFVERNYEDDSDDEDVVDDDSKGKTKADDWEPPKCTLEPAVQNLLQLIFNQQYFDNIMSDLKYDANKLPLGKLSKATITRGFQSLKDLSELLDDNTLAQSKYSMTYANAVEQLSNTFYSLIPHNFGRNRPPVIRDQGMVKKEIELLESLSDMKNAAEIMKLDKVGNYDVHPLDKQYEGLKMKEMTVLDPVTQEFAELKNYLVNTRGHTHGHNYQVENIFRIEREGEKDRFDTSAFGKLNQNRRLLWHGSRATNFGGILSQGLRIAPPEAPVNGYMFDKGIYLADMASKSANYCCSYQSGGTALLLLCEAELGNPMQELLHSSYNAASEAKQKGMISTWGKGTNGPLAWKDAECVDPSLKGVMMPDTSTKKPGSTGVVGASLLYNEFIAYDISQVRLRYLFRVKM</sequence>
<keyword evidence="12" id="KW-0539">Nucleus</keyword>
<dbReference type="PROSITE" id="PS51977">
    <property type="entry name" value="WGR"/>
    <property type="match status" value="1"/>
</dbReference>
<evidence type="ECO:0000259" key="18">
    <source>
        <dbReference type="PROSITE" id="PS51059"/>
    </source>
</evidence>
<evidence type="ECO:0000256" key="15">
    <source>
        <dbReference type="RuleBase" id="RU362114"/>
    </source>
</evidence>
<reference evidence="21" key="1">
    <citation type="journal article" date="2023" name="Mol. Phylogenet. Evol.">
        <title>Genome-scale phylogeny and comparative genomics of the fungal order Sordariales.</title>
        <authorList>
            <person name="Hensen N."/>
            <person name="Bonometti L."/>
            <person name="Westerberg I."/>
            <person name="Brannstrom I.O."/>
            <person name="Guillou S."/>
            <person name="Cros-Aarteil S."/>
            <person name="Calhoun S."/>
            <person name="Haridas S."/>
            <person name="Kuo A."/>
            <person name="Mondo S."/>
            <person name="Pangilinan J."/>
            <person name="Riley R."/>
            <person name="LaButti K."/>
            <person name="Andreopoulos B."/>
            <person name="Lipzen A."/>
            <person name="Chen C."/>
            <person name="Yan M."/>
            <person name="Daum C."/>
            <person name="Ng V."/>
            <person name="Clum A."/>
            <person name="Steindorff A."/>
            <person name="Ohm R.A."/>
            <person name="Martin F."/>
            <person name="Silar P."/>
            <person name="Natvig D.O."/>
            <person name="Lalanne C."/>
            <person name="Gautier V."/>
            <person name="Ament-Velasquez S.L."/>
            <person name="Kruys A."/>
            <person name="Hutchinson M.I."/>
            <person name="Powell A.J."/>
            <person name="Barry K."/>
            <person name="Miller A.N."/>
            <person name="Grigoriev I.V."/>
            <person name="Debuchy R."/>
            <person name="Gladieux P."/>
            <person name="Hiltunen Thoren M."/>
            <person name="Johannesson H."/>
        </authorList>
    </citation>
    <scope>NUCLEOTIDE SEQUENCE</scope>
    <source>
        <strain evidence="21">CBS 315.58</strain>
    </source>
</reference>
<keyword evidence="10 15" id="KW-0520">NAD</keyword>
<comment type="similarity">
    <text evidence="13">Belongs to the ARTD/PARP family.</text>
</comment>
<dbReference type="GO" id="GO:0003677">
    <property type="term" value="F:DNA binding"/>
    <property type="evidence" value="ECO:0007669"/>
    <property type="project" value="UniProtKB-KW"/>
</dbReference>
<evidence type="ECO:0000256" key="13">
    <source>
        <dbReference type="ARBA" id="ARBA00024347"/>
    </source>
</evidence>
<feature type="region of interest" description="Disordered" evidence="16">
    <location>
        <begin position="282"/>
        <end position="305"/>
    </location>
</feature>
<dbReference type="PROSITE" id="PS50172">
    <property type="entry name" value="BRCT"/>
    <property type="match status" value="1"/>
</dbReference>
<dbReference type="EMBL" id="MU863977">
    <property type="protein sequence ID" value="KAK4196755.1"/>
    <property type="molecule type" value="Genomic_DNA"/>
</dbReference>
<dbReference type="GO" id="GO:0005730">
    <property type="term" value="C:nucleolus"/>
    <property type="evidence" value="ECO:0007669"/>
    <property type="project" value="TreeGrafter"/>
</dbReference>
<dbReference type="SUPFAM" id="SSF47587">
    <property type="entry name" value="Domain of poly(ADP-ribose) polymerase"/>
    <property type="match status" value="1"/>
</dbReference>
<evidence type="ECO:0000259" key="17">
    <source>
        <dbReference type="PROSITE" id="PS50172"/>
    </source>
</evidence>
<feature type="domain" description="PARP catalytic" evidence="18">
    <location>
        <begin position="444"/>
        <end position="678"/>
    </location>
</feature>
<feature type="domain" description="WGR" evidence="20">
    <location>
        <begin position="179"/>
        <end position="274"/>
    </location>
</feature>
<comment type="subcellular location">
    <subcellularLocation>
        <location evidence="1">Nucleus</location>
    </subcellularLocation>
</comment>
<evidence type="ECO:0000259" key="20">
    <source>
        <dbReference type="PROSITE" id="PS51977"/>
    </source>
</evidence>
<evidence type="ECO:0000256" key="16">
    <source>
        <dbReference type="SAM" id="MobiDB-lite"/>
    </source>
</evidence>
<keyword evidence="2 15" id="KW-0328">Glycosyltransferase</keyword>
<dbReference type="Gene3D" id="2.20.140.10">
    <property type="entry name" value="WGR domain"/>
    <property type="match status" value="1"/>
</dbReference>
<dbReference type="FunFam" id="1.20.142.10:FF:000002">
    <property type="entry name" value="Poly [ADP-ribose] polymerase"/>
    <property type="match status" value="1"/>
</dbReference>
<name>A0AAN6XA25_9PEZI</name>
<dbReference type="CDD" id="cd01437">
    <property type="entry name" value="parp_like"/>
    <property type="match status" value="1"/>
</dbReference>
<evidence type="ECO:0000256" key="3">
    <source>
        <dbReference type="ARBA" id="ARBA00022679"/>
    </source>
</evidence>